<dbReference type="STRING" id="1299270.R9ALE2"/>
<dbReference type="KEGG" id="wic:J056_004683"/>
<dbReference type="SMART" id="SM01041">
    <property type="entry name" value="BRO1"/>
    <property type="match status" value="1"/>
</dbReference>
<dbReference type="Gene3D" id="1.25.40.280">
    <property type="entry name" value="alix/aip1 like domains"/>
    <property type="match status" value="1"/>
</dbReference>
<dbReference type="GO" id="GO:0005886">
    <property type="term" value="C:plasma membrane"/>
    <property type="evidence" value="ECO:0007669"/>
    <property type="project" value="TreeGrafter"/>
</dbReference>
<dbReference type="GO" id="GO:0071467">
    <property type="term" value="P:cellular response to pH"/>
    <property type="evidence" value="ECO:0007669"/>
    <property type="project" value="InterPro"/>
</dbReference>
<dbReference type="HOGENOM" id="CLU_027723_0_0_1"/>
<dbReference type="Proteomes" id="UP000014064">
    <property type="component" value="Unassembled WGS sequence"/>
</dbReference>
<dbReference type="eggNOG" id="ENOG502QWTM">
    <property type="taxonomic scope" value="Eukaryota"/>
</dbReference>
<reference evidence="5" key="1">
    <citation type="journal article" date="2013" name="BMC Genomics">
        <title>Genome and transcriptome sequencing of the halophilic fungus Wallemia ichthyophaga: haloadaptations present and absent.</title>
        <authorList>
            <person name="Zajc J."/>
            <person name="Liu Y."/>
            <person name="Dai W."/>
            <person name="Yang Z."/>
            <person name="Hu J."/>
            <person name="Gostincar C."/>
            <person name="Gunde-Cimerman N."/>
        </authorList>
    </citation>
    <scope>NUCLEOTIDE SEQUENCE [LARGE SCALE GENOMIC DNA]</scope>
    <source>
        <strain evidence="5">EXF-994 / CBS 113033</strain>
    </source>
</reference>
<dbReference type="PANTHER" id="PTHR40463:SF1">
    <property type="entry name" value="PH-RESPONSE REGULATOR PROTEIN PALC"/>
    <property type="match status" value="1"/>
</dbReference>
<dbReference type="AlphaFoldDB" id="R9ALE2"/>
<comment type="similarity">
    <text evidence="1">Belongs to the palC family.</text>
</comment>
<keyword evidence="5" id="KW-1185">Reference proteome</keyword>
<evidence type="ECO:0000259" key="3">
    <source>
        <dbReference type="PROSITE" id="PS51180"/>
    </source>
</evidence>
<dbReference type="RefSeq" id="XP_009268148.1">
    <property type="nucleotide sequence ID" value="XM_009269873.1"/>
</dbReference>
<dbReference type="EMBL" id="KE007232">
    <property type="protein sequence ID" value="EOR00871.1"/>
    <property type="molecule type" value="Genomic_DNA"/>
</dbReference>
<protein>
    <recommendedName>
        <fullName evidence="2">pH-response regulator protein palC</fullName>
    </recommendedName>
</protein>
<organism evidence="4 5">
    <name type="scientific">Wallemia ichthyophaga (strain EXF-994 / CBS 113033)</name>
    <dbReference type="NCBI Taxonomy" id="1299270"/>
    <lineage>
        <taxon>Eukaryota</taxon>
        <taxon>Fungi</taxon>
        <taxon>Dikarya</taxon>
        <taxon>Basidiomycota</taxon>
        <taxon>Wallemiomycotina</taxon>
        <taxon>Wallemiomycetes</taxon>
        <taxon>Wallemiales</taxon>
        <taxon>Wallemiaceae</taxon>
        <taxon>Wallemia</taxon>
    </lineage>
</organism>
<accession>R9ALE2</accession>
<dbReference type="OMA" id="PNDKEWM"/>
<dbReference type="InterPro" id="IPR037505">
    <property type="entry name" value="pH-resp_palC"/>
</dbReference>
<evidence type="ECO:0000256" key="1">
    <source>
        <dbReference type="ARBA" id="ARBA00010997"/>
    </source>
</evidence>
<dbReference type="OrthoDB" id="10266451at2759"/>
<dbReference type="PROSITE" id="PS51180">
    <property type="entry name" value="BRO1"/>
    <property type="match status" value="1"/>
</dbReference>
<name>R9ALE2_WALI9</name>
<proteinExistence type="inferred from homology"/>
<evidence type="ECO:0000256" key="2">
    <source>
        <dbReference type="ARBA" id="ARBA00022193"/>
    </source>
</evidence>
<gene>
    <name evidence="4" type="ORF">J056_004683</name>
</gene>
<dbReference type="Pfam" id="PF03097">
    <property type="entry name" value="BRO1"/>
    <property type="match status" value="1"/>
</dbReference>
<evidence type="ECO:0000313" key="5">
    <source>
        <dbReference type="Proteomes" id="UP000014064"/>
    </source>
</evidence>
<dbReference type="InterPro" id="IPR038499">
    <property type="entry name" value="BRO1_sf"/>
</dbReference>
<feature type="domain" description="BRO1" evidence="3">
    <location>
        <begin position="1"/>
        <end position="433"/>
    </location>
</feature>
<dbReference type="InterPro" id="IPR004328">
    <property type="entry name" value="BRO1_dom"/>
</dbReference>
<dbReference type="PANTHER" id="PTHR40463">
    <property type="entry name" value="PH-RESPONSE REGULATOR PROTEIN PALC"/>
    <property type="match status" value="1"/>
</dbReference>
<sequence>MIRLQYPTTQSIWFSKMFTSTTSADYSSRASESTAKRAHIYSALKSDKRDHLSLVSSVLDYLPHVLSLERAALNDSIVAISDESFVWTVPSQLSAKGKSSSSSSLTFETIHVLHVYALALFNHAQGLAENIGSYDSIPTLPESSRKEGDNVLQTAIGFLNTSAGVFRYISDTAIDRYEGARDADTPILNREYNSGLSKLSLAVSQSLAIRKLMSPLHAYTLHNPGPPIPKTHPSPQILLKLHLDTSSLFNASRVMLKSSIKSTLRVQHVDLPADLKAYMKRRDIFHAGVAKKWLGIDAANNGNTGFAIAWLKTASEQLTESVSSSPSERLKILSRSTRKARDERKNELDIELGSIDTFLKAYKQLNDTVHFQIIPSSQSLTSQIPSGRSLVAPTPYSPPQIAWMLKDTPEHDDTSMASTTPNKNNYALKGKYF</sequence>
<dbReference type="GeneID" id="20377635"/>
<evidence type="ECO:0000313" key="4">
    <source>
        <dbReference type="EMBL" id="EOR00871.1"/>
    </source>
</evidence>